<dbReference type="Proteomes" id="UP001238179">
    <property type="component" value="Chromosome"/>
</dbReference>
<proteinExistence type="predicted"/>
<dbReference type="PANTHER" id="PTHR40278:SF1">
    <property type="entry name" value="DNA UTILIZATION PROTEIN HOFN"/>
    <property type="match status" value="1"/>
</dbReference>
<dbReference type="InterPro" id="IPR052534">
    <property type="entry name" value="Extracell_DNA_Util/SecSys_Comp"/>
</dbReference>
<dbReference type="RefSeq" id="WP_316415373.1">
    <property type="nucleotide sequence ID" value="NZ_AP027080.1"/>
</dbReference>
<dbReference type="EMBL" id="AP027080">
    <property type="protein sequence ID" value="BDU72467.1"/>
    <property type="molecule type" value="Genomic_DNA"/>
</dbReference>
<dbReference type="Pfam" id="PF05137">
    <property type="entry name" value="PilN"/>
    <property type="match status" value="1"/>
</dbReference>
<dbReference type="PANTHER" id="PTHR40278">
    <property type="entry name" value="DNA UTILIZATION PROTEIN HOFN"/>
    <property type="match status" value="1"/>
</dbReference>
<dbReference type="AlphaFoldDB" id="A0AA48GR29"/>
<evidence type="ECO:0008006" key="4">
    <source>
        <dbReference type="Google" id="ProtNLM"/>
    </source>
</evidence>
<dbReference type="InterPro" id="IPR007813">
    <property type="entry name" value="PilN"/>
</dbReference>
<keyword evidence="1" id="KW-1133">Transmembrane helix</keyword>
<reference evidence="3" key="1">
    <citation type="journal article" date="2023" name="Int. J. Syst. Evol. Microbiol.">
        <title>Mesoterricola silvestris gen. nov., sp. nov., Mesoterricola sediminis sp. nov., Geothrix oryzae sp. nov., Geothrix edaphica sp. nov., Geothrix rubra sp. nov., and Geothrix limicola sp. nov., six novel members of Acidobacteriota isolated from soils.</title>
        <authorList>
            <person name="Itoh H."/>
            <person name="Sugisawa Y."/>
            <person name="Mise K."/>
            <person name="Xu Z."/>
            <person name="Kuniyasu M."/>
            <person name="Ushijima N."/>
            <person name="Kawano K."/>
            <person name="Kobayashi E."/>
            <person name="Shiratori Y."/>
            <person name="Masuda Y."/>
            <person name="Senoo K."/>
        </authorList>
    </citation>
    <scope>NUCLEOTIDE SEQUENCE [LARGE SCALE GENOMIC DNA]</scope>
    <source>
        <strain evidence="3">W79</strain>
    </source>
</reference>
<accession>A0AA48GR29</accession>
<sequence length="196" mass="22126">MIKINLLGDTLAQVGGKKAEKAEAVPVYADSAATGRPSLPIAGVLFGLVIASAGGIYYVMLNSQIEREQRTKVELLAKKKELEKYMDLERKFRTQKEMLQKKKEVMMGLKSFQHLPVHFLEELANALPDDVWFREINQKGLSISIRGESSSFEAVNQFRNRLVEQTKWFKNVNYPAANKNGRTVEFTISCDLKNSA</sequence>
<keyword evidence="3" id="KW-1185">Reference proteome</keyword>
<gene>
    <name evidence="2" type="ORF">METEAL_16410</name>
</gene>
<name>A0AA48GR29_9BACT</name>
<dbReference type="KEGG" id="msil:METEAL_16410"/>
<protein>
    <recommendedName>
        <fullName evidence="4">Fimbrial assembly protein (PilN)</fullName>
    </recommendedName>
</protein>
<evidence type="ECO:0000313" key="2">
    <source>
        <dbReference type="EMBL" id="BDU72467.1"/>
    </source>
</evidence>
<evidence type="ECO:0000256" key="1">
    <source>
        <dbReference type="SAM" id="Phobius"/>
    </source>
</evidence>
<organism evidence="2 3">
    <name type="scientific">Mesoterricola silvestris</name>
    <dbReference type="NCBI Taxonomy" id="2927979"/>
    <lineage>
        <taxon>Bacteria</taxon>
        <taxon>Pseudomonadati</taxon>
        <taxon>Acidobacteriota</taxon>
        <taxon>Holophagae</taxon>
        <taxon>Holophagales</taxon>
        <taxon>Holophagaceae</taxon>
        <taxon>Mesoterricola</taxon>
    </lineage>
</organism>
<feature type="transmembrane region" description="Helical" evidence="1">
    <location>
        <begin position="39"/>
        <end position="60"/>
    </location>
</feature>
<keyword evidence="1" id="KW-0472">Membrane</keyword>
<keyword evidence="1" id="KW-0812">Transmembrane</keyword>
<evidence type="ECO:0000313" key="3">
    <source>
        <dbReference type="Proteomes" id="UP001238179"/>
    </source>
</evidence>